<feature type="transmembrane region" description="Helical" evidence="5">
    <location>
        <begin position="463"/>
        <end position="485"/>
    </location>
</feature>
<feature type="transmembrane region" description="Helical" evidence="5">
    <location>
        <begin position="565"/>
        <end position="591"/>
    </location>
</feature>
<feature type="transmembrane region" description="Helical" evidence="5">
    <location>
        <begin position="408"/>
        <end position="429"/>
    </location>
</feature>
<dbReference type="InterPro" id="IPR011701">
    <property type="entry name" value="MFS"/>
</dbReference>
<keyword evidence="2 5" id="KW-0812">Transmembrane</keyword>
<comment type="caution">
    <text evidence="7">The sequence shown here is derived from an EMBL/GenBank/DDBJ whole genome shotgun (WGS) entry which is preliminary data.</text>
</comment>
<dbReference type="InterPro" id="IPR020846">
    <property type="entry name" value="MFS_dom"/>
</dbReference>
<feature type="transmembrane region" description="Helical" evidence="5">
    <location>
        <begin position="227"/>
        <end position="246"/>
    </location>
</feature>
<dbReference type="PANTHER" id="PTHR23501:SF198">
    <property type="entry name" value="AZOLE RESISTANCE PROTEIN 1-RELATED"/>
    <property type="match status" value="1"/>
</dbReference>
<feature type="transmembrane region" description="Helical" evidence="5">
    <location>
        <begin position="497"/>
        <end position="515"/>
    </location>
</feature>
<evidence type="ECO:0000256" key="4">
    <source>
        <dbReference type="ARBA" id="ARBA00023136"/>
    </source>
</evidence>
<dbReference type="OrthoDB" id="10021397at2759"/>
<evidence type="ECO:0000256" key="2">
    <source>
        <dbReference type="ARBA" id="ARBA00022692"/>
    </source>
</evidence>
<dbReference type="Proteomes" id="UP001140453">
    <property type="component" value="Unassembled WGS sequence"/>
</dbReference>
<dbReference type="AlphaFoldDB" id="A0A9W9CXY4"/>
<protein>
    <recommendedName>
        <fullName evidence="6">Major facilitator superfamily (MFS) profile domain-containing protein</fullName>
    </recommendedName>
</protein>
<dbReference type="Gene3D" id="1.20.1720.10">
    <property type="entry name" value="Multidrug resistance protein D"/>
    <property type="match status" value="1"/>
</dbReference>
<evidence type="ECO:0000259" key="6">
    <source>
        <dbReference type="PROSITE" id="PS50850"/>
    </source>
</evidence>
<evidence type="ECO:0000256" key="5">
    <source>
        <dbReference type="SAM" id="Phobius"/>
    </source>
</evidence>
<name>A0A9W9CXY4_9PEZI</name>
<feature type="domain" description="Major facilitator superfamily (MFS) profile" evidence="6">
    <location>
        <begin position="105"/>
        <end position="596"/>
    </location>
</feature>
<feature type="transmembrane region" description="Helical" evidence="5">
    <location>
        <begin position="338"/>
        <end position="358"/>
    </location>
</feature>
<dbReference type="PROSITE" id="PS50850">
    <property type="entry name" value="MFS"/>
    <property type="match status" value="1"/>
</dbReference>
<dbReference type="Gene3D" id="1.20.1250.20">
    <property type="entry name" value="MFS general substrate transporter like domains"/>
    <property type="match status" value="1"/>
</dbReference>
<sequence length="612" mass="66444">MSDAHPQSSSVGTRRLSRNFQQMYDYEWGDPDSGKELKSKSVYLTRRIDTGETSISTMASRPRGLGLLGRMYGATPQDAKLIDGSEDEVDDDFYVYPGGMTRVALLACALIPYMIASLDDTIIATLVPVLINRFERPEDIGWYASAEYLPYAILMPSLGKAYKLWKIKWLFLSSILVFMIGSITCATAQTSLIFILGRGITGSGGAGILQGAMRINQIAFPRRQRMYFEAAGVATMGACIMAGPMVGGAIADNLGWEWAFWINVPTSAVSFIGTLFLFPKHTPETPLNRLSAIEKFLRLDPVGSALLIASICCLLTVLQNYSGSITFELDMTDTSLAVISGILLVLFLVQEVFVRADLALIPRGIARRRVVWSSCVVLFFLFMGFTNLVFFLSIFLQVVEGESPGQSAITLLPYVISATLASGIIAFVVPRARYYNPFFLAGGLLFSVGMGFISGITEDISSLRLAGLQVVSGIGVGILVLANVAPCHTDLPEKDHAIANGLAFFASSLGSTLSVPASSALFNHQIIQGFTHLNIPPELKIRCLNDISSMRSILPPENLGVALNVVVQAINSTFIIGLVCSIVSAVFVFCIPWRPVNRGEQENKGDKESLNC</sequence>
<dbReference type="Pfam" id="PF07690">
    <property type="entry name" value="MFS_1"/>
    <property type="match status" value="1"/>
</dbReference>
<dbReference type="SUPFAM" id="SSF103473">
    <property type="entry name" value="MFS general substrate transporter"/>
    <property type="match status" value="1"/>
</dbReference>
<reference evidence="7" key="1">
    <citation type="submission" date="2022-10" db="EMBL/GenBank/DDBJ databases">
        <title>Tapping the CABI collections for fungal endophytes: first genome assemblies for Collariella, Neodidymelliopsis, Ascochyta clinopodiicola, Didymella pomorum, Didymosphaeria variabile, Neocosmospora piperis and Neocucurbitaria cava.</title>
        <authorList>
            <person name="Hill R."/>
        </authorList>
    </citation>
    <scope>NUCLEOTIDE SEQUENCE</scope>
    <source>
        <strain evidence="7">IMI 355082</strain>
    </source>
</reference>
<dbReference type="GO" id="GO:0022857">
    <property type="term" value="F:transmembrane transporter activity"/>
    <property type="evidence" value="ECO:0007669"/>
    <property type="project" value="InterPro"/>
</dbReference>
<evidence type="ECO:0000313" key="7">
    <source>
        <dbReference type="EMBL" id="KAJ4393011.1"/>
    </source>
</evidence>
<keyword evidence="4 5" id="KW-0472">Membrane</keyword>
<proteinExistence type="predicted"/>
<dbReference type="GO" id="GO:0005886">
    <property type="term" value="C:plasma membrane"/>
    <property type="evidence" value="ECO:0007669"/>
    <property type="project" value="TreeGrafter"/>
</dbReference>
<keyword evidence="3 5" id="KW-1133">Transmembrane helix</keyword>
<organism evidence="7 8">
    <name type="scientific">Gnomoniopsis smithogilvyi</name>
    <dbReference type="NCBI Taxonomy" id="1191159"/>
    <lineage>
        <taxon>Eukaryota</taxon>
        <taxon>Fungi</taxon>
        <taxon>Dikarya</taxon>
        <taxon>Ascomycota</taxon>
        <taxon>Pezizomycotina</taxon>
        <taxon>Sordariomycetes</taxon>
        <taxon>Sordariomycetidae</taxon>
        <taxon>Diaporthales</taxon>
        <taxon>Gnomoniaceae</taxon>
        <taxon>Gnomoniopsis</taxon>
    </lineage>
</organism>
<comment type="subcellular location">
    <subcellularLocation>
        <location evidence="1">Membrane</location>
        <topology evidence="1">Multi-pass membrane protein</topology>
    </subcellularLocation>
</comment>
<feature type="transmembrane region" description="Helical" evidence="5">
    <location>
        <begin position="299"/>
        <end position="318"/>
    </location>
</feature>
<evidence type="ECO:0000313" key="8">
    <source>
        <dbReference type="Proteomes" id="UP001140453"/>
    </source>
</evidence>
<accession>A0A9W9CXY4</accession>
<dbReference type="InterPro" id="IPR036259">
    <property type="entry name" value="MFS_trans_sf"/>
</dbReference>
<evidence type="ECO:0000256" key="3">
    <source>
        <dbReference type="ARBA" id="ARBA00022989"/>
    </source>
</evidence>
<feature type="transmembrane region" description="Helical" evidence="5">
    <location>
        <begin position="438"/>
        <end position="457"/>
    </location>
</feature>
<dbReference type="EMBL" id="JAPEVB010000002">
    <property type="protein sequence ID" value="KAJ4393011.1"/>
    <property type="molecule type" value="Genomic_DNA"/>
</dbReference>
<feature type="transmembrane region" description="Helical" evidence="5">
    <location>
        <begin position="169"/>
        <end position="189"/>
    </location>
</feature>
<feature type="transmembrane region" description="Helical" evidence="5">
    <location>
        <begin position="258"/>
        <end position="278"/>
    </location>
</feature>
<gene>
    <name evidence="7" type="ORF">N0V93_002216</name>
</gene>
<evidence type="ECO:0000256" key="1">
    <source>
        <dbReference type="ARBA" id="ARBA00004141"/>
    </source>
</evidence>
<feature type="transmembrane region" description="Helical" evidence="5">
    <location>
        <begin position="195"/>
        <end position="215"/>
    </location>
</feature>
<keyword evidence="8" id="KW-1185">Reference proteome</keyword>
<feature type="transmembrane region" description="Helical" evidence="5">
    <location>
        <begin position="370"/>
        <end position="396"/>
    </location>
</feature>
<dbReference type="PANTHER" id="PTHR23501">
    <property type="entry name" value="MAJOR FACILITATOR SUPERFAMILY"/>
    <property type="match status" value="1"/>
</dbReference>